<dbReference type="PROSITE" id="PS50072">
    <property type="entry name" value="CSA_PPIASE_2"/>
    <property type="match status" value="1"/>
</dbReference>
<dbReference type="PRINTS" id="PR00153">
    <property type="entry name" value="CSAPPISMRASE"/>
</dbReference>
<name>A0A6D2IVE5_9BRAS</name>
<comment type="caution">
    <text evidence="7">The sequence shown here is derived from an EMBL/GenBank/DDBJ whole genome shotgun (WGS) entry which is preliminary data.</text>
</comment>
<dbReference type="OrthoDB" id="193499at2759"/>
<dbReference type="SUPFAM" id="SSF50891">
    <property type="entry name" value="Cyclophilin-like"/>
    <property type="match status" value="1"/>
</dbReference>
<dbReference type="InterPro" id="IPR002130">
    <property type="entry name" value="Cyclophilin-type_PPIase_dom"/>
</dbReference>
<dbReference type="InterPro" id="IPR029000">
    <property type="entry name" value="Cyclophilin-like_dom_sf"/>
</dbReference>
<dbReference type="Pfam" id="PF00160">
    <property type="entry name" value="Pro_isomerase"/>
    <property type="match status" value="1"/>
</dbReference>
<evidence type="ECO:0000259" key="6">
    <source>
        <dbReference type="PROSITE" id="PS50072"/>
    </source>
</evidence>
<evidence type="ECO:0000256" key="3">
    <source>
        <dbReference type="ARBA" id="ARBA00023110"/>
    </source>
</evidence>
<organism evidence="7 8">
    <name type="scientific">Microthlaspi erraticum</name>
    <dbReference type="NCBI Taxonomy" id="1685480"/>
    <lineage>
        <taxon>Eukaryota</taxon>
        <taxon>Viridiplantae</taxon>
        <taxon>Streptophyta</taxon>
        <taxon>Embryophyta</taxon>
        <taxon>Tracheophyta</taxon>
        <taxon>Spermatophyta</taxon>
        <taxon>Magnoliopsida</taxon>
        <taxon>eudicotyledons</taxon>
        <taxon>Gunneridae</taxon>
        <taxon>Pentapetalae</taxon>
        <taxon>rosids</taxon>
        <taxon>malvids</taxon>
        <taxon>Brassicales</taxon>
        <taxon>Brassicaceae</taxon>
        <taxon>Coluteocarpeae</taxon>
        <taxon>Microthlaspi</taxon>
    </lineage>
</organism>
<dbReference type="Gene3D" id="2.40.100.10">
    <property type="entry name" value="Cyclophilin-like"/>
    <property type="match status" value="1"/>
</dbReference>
<evidence type="ECO:0000256" key="4">
    <source>
        <dbReference type="ARBA" id="ARBA00023235"/>
    </source>
</evidence>
<dbReference type="EMBL" id="CACVBM020001096">
    <property type="protein sequence ID" value="CAA7030569.1"/>
    <property type="molecule type" value="Genomic_DNA"/>
</dbReference>
<evidence type="ECO:0000313" key="7">
    <source>
        <dbReference type="EMBL" id="CAA7030569.1"/>
    </source>
</evidence>
<evidence type="ECO:0000256" key="2">
    <source>
        <dbReference type="ARBA" id="ARBA00007365"/>
    </source>
</evidence>
<comment type="catalytic activity">
    <reaction evidence="1 5">
        <text>[protein]-peptidylproline (omega=180) = [protein]-peptidylproline (omega=0)</text>
        <dbReference type="Rhea" id="RHEA:16237"/>
        <dbReference type="Rhea" id="RHEA-COMP:10747"/>
        <dbReference type="Rhea" id="RHEA-COMP:10748"/>
        <dbReference type="ChEBI" id="CHEBI:83833"/>
        <dbReference type="ChEBI" id="CHEBI:83834"/>
        <dbReference type="EC" id="5.2.1.8"/>
    </reaction>
</comment>
<dbReference type="Proteomes" id="UP000467841">
    <property type="component" value="Unassembled WGS sequence"/>
</dbReference>
<feature type="domain" description="PPIase cyclophilin-type" evidence="6">
    <location>
        <begin position="100"/>
        <end position="257"/>
    </location>
</feature>
<evidence type="ECO:0000256" key="5">
    <source>
        <dbReference type="RuleBase" id="RU363019"/>
    </source>
</evidence>
<dbReference type="PANTHER" id="PTHR11071">
    <property type="entry name" value="PEPTIDYL-PROLYL CIS-TRANS ISOMERASE"/>
    <property type="match status" value="1"/>
</dbReference>
<protein>
    <recommendedName>
        <fullName evidence="5">Peptidyl-prolyl cis-trans isomerase</fullName>
        <shortName evidence="5">PPIase</shortName>
        <ecNumber evidence="5">5.2.1.8</ecNumber>
    </recommendedName>
</protein>
<dbReference type="GO" id="GO:0016018">
    <property type="term" value="F:cyclosporin A binding"/>
    <property type="evidence" value="ECO:0007669"/>
    <property type="project" value="TreeGrafter"/>
</dbReference>
<dbReference type="InterPro" id="IPR020892">
    <property type="entry name" value="Cyclophilin-type_PPIase_CS"/>
</dbReference>
<dbReference type="FunFam" id="2.40.100.10:FF:000001">
    <property type="entry name" value="Peptidyl-prolyl cis-trans isomerase"/>
    <property type="match status" value="1"/>
</dbReference>
<dbReference type="GO" id="GO:0005737">
    <property type="term" value="C:cytoplasm"/>
    <property type="evidence" value="ECO:0007669"/>
    <property type="project" value="TreeGrafter"/>
</dbReference>
<dbReference type="EC" id="5.2.1.8" evidence="5"/>
<keyword evidence="3 5" id="KW-0697">Rotamase</keyword>
<dbReference type="AlphaFoldDB" id="A0A6D2IVE5"/>
<gene>
    <name evidence="7" type="ORF">MERR_LOCUS17804</name>
</gene>
<comment type="similarity">
    <text evidence="2 5">Belongs to the cyclophilin-type PPIase family.</text>
</comment>
<accession>A0A6D2IVE5</accession>
<sequence>MASSSSMQMVHTSRSISQIGFGVKSQLIAANRTSQSVCFGARSSGNALSSRLHYAASFPIKQISAASSTTKHQRAFSVKSMAAEKEVLPEPQAKVTNKVFFDLEIGGEVLGRIVMGLFGEVVPKTVDNFRALCTGEKKYGYKGSTFHRVIKDFMIQGGDFTEGNGTGGISIYGRTFDDENFTLKHTGPGILSMANAGPNTNGSQFFICTIKTDWLDNKHVVFGQVIDGMDIVRKVESLETRSMNIPKKTVRIYACGELPIDA</sequence>
<dbReference type="GO" id="GO:0006457">
    <property type="term" value="P:protein folding"/>
    <property type="evidence" value="ECO:0007669"/>
    <property type="project" value="InterPro"/>
</dbReference>
<keyword evidence="8" id="KW-1185">Reference proteome</keyword>
<evidence type="ECO:0000313" key="8">
    <source>
        <dbReference type="Proteomes" id="UP000467841"/>
    </source>
</evidence>
<keyword evidence="4 5" id="KW-0413">Isomerase</keyword>
<reference evidence="7" key="1">
    <citation type="submission" date="2020-01" db="EMBL/GenBank/DDBJ databases">
        <authorList>
            <person name="Mishra B."/>
        </authorList>
    </citation>
    <scope>NUCLEOTIDE SEQUENCE [LARGE SCALE GENOMIC DNA]</scope>
</reference>
<dbReference type="CDD" id="cd01926">
    <property type="entry name" value="cyclophilin_ABH_like"/>
    <property type="match status" value="1"/>
</dbReference>
<dbReference type="PANTHER" id="PTHR11071:SF420">
    <property type="entry name" value="PEPTIDYL-PROLYL CIS-TRANS ISOMERASE CYP20-3, CHLOROPLASTIC"/>
    <property type="match status" value="1"/>
</dbReference>
<dbReference type="PROSITE" id="PS00170">
    <property type="entry name" value="CSA_PPIASE_1"/>
    <property type="match status" value="1"/>
</dbReference>
<proteinExistence type="inferred from homology"/>
<comment type="function">
    <text evidence="5">PPIases accelerate the folding of proteins. It catalyzes the cis-trans isomerization of proline imidic peptide bonds in oligopeptides.</text>
</comment>
<evidence type="ECO:0000256" key="1">
    <source>
        <dbReference type="ARBA" id="ARBA00000971"/>
    </source>
</evidence>
<dbReference type="GO" id="GO:0003755">
    <property type="term" value="F:peptidyl-prolyl cis-trans isomerase activity"/>
    <property type="evidence" value="ECO:0007669"/>
    <property type="project" value="UniProtKB-UniRule"/>
</dbReference>